<dbReference type="InterPro" id="IPR003115">
    <property type="entry name" value="ParB_N"/>
</dbReference>
<organism evidence="2 3">
    <name type="scientific">Gemmobacter nanjingensis</name>
    <dbReference type="NCBI Taxonomy" id="488454"/>
    <lineage>
        <taxon>Bacteria</taxon>
        <taxon>Pseudomonadati</taxon>
        <taxon>Pseudomonadota</taxon>
        <taxon>Alphaproteobacteria</taxon>
        <taxon>Rhodobacterales</taxon>
        <taxon>Paracoccaceae</taxon>
        <taxon>Gemmobacter</taxon>
    </lineage>
</organism>
<evidence type="ECO:0000259" key="1">
    <source>
        <dbReference type="SMART" id="SM00470"/>
    </source>
</evidence>
<proteinExistence type="predicted"/>
<feature type="domain" description="ParB-like N-terminal" evidence="1">
    <location>
        <begin position="4"/>
        <end position="94"/>
    </location>
</feature>
<evidence type="ECO:0000313" key="2">
    <source>
        <dbReference type="EMBL" id="GHC22498.1"/>
    </source>
</evidence>
<dbReference type="Pfam" id="PF02195">
    <property type="entry name" value="ParB_N"/>
    <property type="match status" value="1"/>
</dbReference>
<dbReference type="InterPro" id="IPR036086">
    <property type="entry name" value="ParB/Sulfiredoxin_sf"/>
</dbReference>
<reference evidence="3" key="1">
    <citation type="journal article" date="2019" name="Int. J. Syst. Evol. Microbiol.">
        <title>The Global Catalogue of Microorganisms (GCM) 10K type strain sequencing project: providing services to taxonomists for standard genome sequencing and annotation.</title>
        <authorList>
            <consortium name="The Broad Institute Genomics Platform"/>
            <consortium name="The Broad Institute Genome Sequencing Center for Infectious Disease"/>
            <person name="Wu L."/>
            <person name="Ma J."/>
        </authorList>
    </citation>
    <scope>NUCLEOTIDE SEQUENCE [LARGE SCALE GENOMIC DNA]</scope>
    <source>
        <strain evidence="3">KCTC 23298</strain>
    </source>
</reference>
<dbReference type="Gene3D" id="3.90.1530.10">
    <property type="entry name" value="Conserved hypothetical protein from pyrococcus furiosus pfu- 392566-001, ParB domain"/>
    <property type="match status" value="1"/>
</dbReference>
<dbReference type="PANTHER" id="PTHR33375:SF1">
    <property type="entry name" value="CHROMOSOME-PARTITIONING PROTEIN PARB-RELATED"/>
    <property type="match status" value="1"/>
</dbReference>
<name>A0ABQ3FGL0_9RHOB</name>
<sequence length="272" mass="29436">MQQNRVKIAEIVIGSRLRPVSAAGVESLITSINETGVMKDAIHLRKKKDGSLHLLAGAHRTEAARRLGWDEIEAKIWTDVTDDWARLIEIDDNLAGAEMNALDTAVFLATRKAVYERLHPETKQGVAGGLARQGSATELSSVASFAVATAEKFNMTDRQVRKIVAAGSRLGPDEVAKLRKAPRQVSLKDLIEISKIQQPTDRYDVVRLLSEGSAKSAAEAARSLKPDSAAPVDANDAAFRALMAAWKRAPAAARHRFREEIAGGDIAEVAAQ</sequence>
<dbReference type="EMBL" id="BMYI01000005">
    <property type="protein sequence ID" value="GHC22498.1"/>
    <property type="molecule type" value="Genomic_DNA"/>
</dbReference>
<dbReference type="Proteomes" id="UP000658305">
    <property type="component" value="Unassembled WGS sequence"/>
</dbReference>
<dbReference type="SMART" id="SM00470">
    <property type="entry name" value="ParB"/>
    <property type="match status" value="1"/>
</dbReference>
<protein>
    <recommendedName>
        <fullName evidence="1">ParB-like N-terminal domain-containing protein</fullName>
    </recommendedName>
</protein>
<dbReference type="PANTHER" id="PTHR33375">
    <property type="entry name" value="CHROMOSOME-PARTITIONING PROTEIN PARB-RELATED"/>
    <property type="match status" value="1"/>
</dbReference>
<comment type="caution">
    <text evidence="2">The sequence shown here is derived from an EMBL/GenBank/DDBJ whole genome shotgun (WGS) entry which is preliminary data.</text>
</comment>
<evidence type="ECO:0000313" key="3">
    <source>
        <dbReference type="Proteomes" id="UP000658305"/>
    </source>
</evidence>
<gene>
    <name evidence="2" type="ORF">GCM10007291_22490</name>
</gene>
<accession>A0ABQ3FGL0</accession>
<dbReference type="SUPFAM" id="SSF110849">
    <property type="entry name" value="ParB/Sulfiredoxin"/>
    <property type="match status" value="1"/>
</dbReference>
<dbReference type="InterPro" id="IPR050336">
    <property type="entry name" value="Chromosome_partition/occlusion"/>
</dbReference>
<keyword evidence="3" id="KW-1185">Reference proteome</keyword>